<comment type="subcellular location">
    <subcellularLocation>
        <location evidence="1">Membrane</location>
        <topology evidence="1">Multi-pass membrane protein</topology>
    </subcellularLocation>
</comment>
<keyword evidence="2 5" id="KW-0812">Transmembrane</keyword>
<feature type="transmembrane region" description="Helical" evidence="5">
    <location>
        <begin position="304"/>
        <end position="323"/>
    </location>
</feature>
<dbReference type="PANTHER" id="PTHR23514">
    <property type="entry name" value="BYPASS OF STOP CODON PROTEIN 6"/>
    <property type="match status" value="1"/>
</dbReference>
<protein>
    <submittedName>
        <fullName evidence="6">MFS transporter</fullName>
    </submittedName>
</protein>
<dbReference type="Pfam" id="PF07690">
    <property type="entry name" value="MFS_1"/>
    <property type="match status" value="1"/>
</dbReference>
<dbReference type="SUPFAM" id="SSF103473">
    <property type="entry name" value="MFS general substrate transporter"/>
    <property type="match status" value="1"/>
</dbReference>
<reference evidence="6" key="2">
    <citation type="submission" date="2020-09" db="EMBL/GenBank/DDBJ databases">
        <authorList>
            <person name="Sun Q."/>
            <person name="Zhou Y."/>
        </authorList>
    </citation>
    <scope>NUCLEOTIDE SEQUENCE</scope>
    <source>
        <strain evidence="6">CGMCC 1.15290</strain>
    </source>
</reference>
<sequence length="389" mass="41629">MFNYYSMNFSLAVAGHRTHRIAVGIFFFIAGLVFSSWTCRIPDIKTQLQLSDAALGSVLFALPVGLMCSLPISGVLVSKYGSRMVLILAAVMYPITLVFIGLAGQVWQLVTVLMFFGLWSNMLNISVNTQAVSVESYYGRSIMASFHGLWSLAGLCGGFIGFWVSPAGVPPFTHYLIICGTCLLMVLITHKNLVVKDLNTGSTQPLFAKPDKIILKLGIIAFSGMVCEGTMFDWSGVYFQKVVMTSKQFVVLGFVVFMSTMAGGRFAADWAVTRLGVTRVIQISGICIASGLMLAVALPHIIPAAIGFLLVGVGVSSIVPLIYGLAGKSKTMSPGLALAAVSTIGFIGFLIGPPLIGFIAELSSLRWSFTVVALFGITTTLLASQTKNK</sequence>
<organism evidence="6 7">
    <name type="scientific">Filimonas zeae</name>
    <dbReference type="NCBI Taxonomy" id="1737353"/>
    <lineage>
        <taxon>Bacteria</taxon>
        <taxon>Pseudomonadati</taxon>
        <taxon>Bacteroidota</taxon>
        <taxon>Chitinophagia</taxon>
        <taxon>Chitinophagales</taxon>
        <taxon>Chitinophagaceae</taxon>
        <taxon>Filimonas</taxon>
    </lineage>
</organism>
<dbReference type="InterPro" id="IPR051788">
    <property type="entry name" value="MFS_Transporter"/>
</dbReference>
<dbReference type="GO" id="GO:0016020">
    <property type="term" value="C:membrane"/>
    <property type="evidence" value="ECO:0007669"/>
    <property type="project" value="UniProtKB-SubCell"/>
</dbReference>
<dbReference type="InterPro" id="IPR036259">
    <property type="entry name" value="MFS_trans_sf"/>
</dbReference>
<keyword evidence="4 5" id="KW-0472">Membrane</keyword>
<proteinExistence type="predicted"/>
<dbReference type="AlphaFoldDB" id="A0A917J3W6"/>
<feature type="transmembrane region" description="Helical" evidence="5">
    <location>
        <begin position="148"/>
        <end position="166"/>
    </location>
</feature>
<feature type="transmembrane region" description="Helical" evidence="5">
    <location>
        <begin position="335"/>
        <end position="359"/>
    </location>
</feature>
<evidence type="ECO:0000313" key="6">
    <source>
        <dbReference type="EMBL" id="GGH75348.1"/>
    </source>
</evidence>
<feature type="transmembrane region" description="Helical" evidence="5">
    <location>
        <begin position="365"/>
        <end position="383"/>
    </location>
</feature>
<dbReference type="Proteomes" id="UP000627292">
    <property type="component" value="Unassembled WGS sequence"/>
</dbReference>
<feature type="transmembrane region" description="Helical" evidence="5">
    <location>
        <begin position="213"/>
        <end position="237"/>
    </location>
</feature>
<dbReference type="GO" id="GO:0022857">
    <property type="term" value="F:transmembrane transporter activity"/>
    <property type="evidence" value="ECO:0007669"/>
    <property type="project" value="InterPro"/>
</dbReference>
<evidence type="ECO:0000313" key="7">
    <source>
        <dbReference type="Proteomes" id="UP000627292"/>
    </source>
</evidence>
<name>A0A917J3W6_9BACT</name>
<dbReference type="InterPro" id="IPR011701">
    <property type="entry name" value="MFS"/>
</dbReference>
<feature type="transmembrane region" description="Helical" evidence="5">
    <location>
        <begin position="109"/>
        <end position="127"/>
    </location>
</feature>
<feature type="transmembrane region" description="Helical" evidence="5">
    <location>
        <begin position="249"/>
        <end position="268"/>
    </location>
</feature>
<accession>A0A917J3W6</accession>
<evidence type="ECO:0000256" key="4">
    <source>
        <dbReference type="ARBA" id="ARBA00023136"/>
    </source>
</evidence>
<comment type="caution">
    <text evidence="6">The sequence shown here is derived from an EMBL/GenBank/DDBJ whole genome shotgun (WGS) entry which is preliminary data.</text>
</comment>
<dbReference type="Gene3D" id="1.20.1250.20">
    <property type="entry name" value="MFS general substrate transporter like domains"/>
    <property type="match status" value="1"/>
</dbReference>
<dbReference type="EMBL" id="BMIB01000004">
    <property type="protein sequence ID" value="GGH75348.1"/>
    <property type="molecule type" value="Genomic_DNA"/>
</dbReference>
<evidence type="ECO:0000256" key="5">
    <source>
        <dbReference type="SAM" id="Phobius"/>
    </source>
</evidence>
<feature type="transmembrane region" description="Helical" evidence="5">
    <location>
        <begin position="280"/>
        <end position="298"/>
    </location>
</feature>
<evidence type="ECO:0000256" key="2">
    <source>
        <dbReference type="ARBA" id="ARBA00022692"/>
    </source>
</evidence>
<keyword evidence="3 5" id="KW-1133">Transmembrane helix</keyword>
<dbReference type="CDD" id="cd17393">
    <property type="entry name" value="MFS_MosC_like"/>
    <property type="match status" value="1"/>
</dbReference>
<evidence type="ECO:0000256" key="1">
    <source>
        <dbReference type="ARBA" id="ARBA00004141"/>
    </source>
</evidence>
<keyword evidence="7" id="KW-1185">Reference proteome</keyword>
<feature type="transmembrane region" description="Helical" evidence="5">
    <location>
        <begin position="21"/>
        <end position="38"/>
    </location>
</feature>
<dbReference type="PANTHER" id="PTHR23514:SF13">
    <property type="entry name" value="INNER MEMBRANE PROTEIN YBJJ"/>
    <property type="match status" value="1"/>
</dbReference>
<feature type="transmembrane region" description="Helical" evidence="5">
    <location>
        <begin position="172"/>
        <end position="193"/>
    </location>
</feature>
<feature type="transmembrane region" description="Helical" evidence="5">
    <location>
        <begin position="58"/>
        <end position="77"/>
    </location>
</feature>
<gene>
    <name evidence="6" type="ORF">GCM10011379_38850</name>
</gene>
<evidence type="ECO:0000256" key="3">
    <source>
        <dbReference type="ARBA" id="ARBA00022989"/>
    </source>
</evidence>
<feature type="transmembrane region" description="Helical" evidence="5">
    <location>
        <begin position="84"/>
        <end position="103"/>
    </location>
</feature>
<reference evidence="6" key="1">
    <citation type="journal article" date="2014" name="Int. J. Syst. Evol. Microbiol.">
        <title>Complete genome sequence of Corynebacterium casei LMG S-19264T (=DSM 44701T), isolated from a smear-ripened cheese.</title>
        <authorList>
            <consortium name="US DOE Joint Genome Institute (JGI-PGF)"/>
            <person name="Walter F."/>
            <person name="Albersmeier A."/>
            <person name="Kalinowski J."/>
            <person name="Ruckert C."/>
        </authorList>
    </citation>
    <scope>NUCLEOTIDE SEQUENCE</scope>
    <source>
        <strain evidence="6">CGMCC 1.15290</strain>
    </source>
</reference>